<evidence type="ECO:0000256" key="4">
    <source>
        <dbReference type="ARBA" id="ARBA00022723"/>
    </source>
</evidence>
<sequence length="332" mass="36781">MTMPTFGAGIWHFATYKDRYATDGYGPPVGLLEQIDRAGAVGELSVVDLNWPFAGFDGTLDDVKAALATNHLSAIAITPEIYTRDFVKGSFTNPDPAVRKKAIALMHDATEVALELGCSYVKLWPGQDGWDYPFQVNYHDVWQLALDGLTELCSAHPEINYVIEYKPREPRVKIIFPGVARTLLGIERIGLPNLGILLDFGHSLYGQETPADAAQLAIDHGRLFAIDVNDNMRGWDDDMVVGSVHLVETFEFFHTLRRNNWDGVWQLDQFPFREDSVQAAKQAIRFLKAIDRALGVLDDEALAQAQAAHDALAAQRLVQNALLTSMAGLEEA</sequence>
<evidence type="ECO:0000256" key="2">
    <source>
        <dbReference type="ARBA" id="ARBA00018232"/>
    </source>
</evidence>
<name>A0ABV5P423_9ACTN</name>
<evidence type="ECO:0000313" key="9">
    <source>
        <dbReference type="EMBL" id="MFB9477318.1"/>
    </source>
</evidence>
<protein>
    <recommendedName>
        <fullName evidence="2">Xylose isomerase</fullName>
    </recommendedName>
</protein>
<gene>
    <name evidence="9" type="ORF">ACFFR3_48155</name>
</gene>
<comment type="subcellular location">
    <subcellularLocation>
        <location evidence="1">Cytoplasm</location>
    </subcellularLocation>
</comment>
<evidence type="ECO:0000259" key="8">
    <source>
        <dbReference type="Pfam" id="PF01261"/>
    </source>
</evidence>
<evidence type="ECO:0000256" key="1">
    <source>
        <dbReference type="ARBA" id="ARBA00004496"/>
    </source>
</evidence>
<dbReference type="EMBL" id="JBHMCF010000061">
    <property type="protein sequence ID" value="MFB9477318.1"/>
    <property type="molecule type" value="Genomic_DNA"/>
</dbReference>
<dbReference type="SUPFAM" id="SSF51658">
    <property type="entry name" value="Xylose isomerase-like"/>
    <property type="match status" value="1"/>
</dbReference>
<dbReference type="Proteomes" id="UP001589568">
    <property type="component" value="Unassembled WGS sequence"/>
</dbReference>
<dbReference type="Gene3D" id="3.20.20.150">
    <property type="entry name" value="Divalent-metal-dependent TIM barrel enzymes"/>
    <property type="match status" value="1"/>
</dbReference>
<evidence type="ECO:0000256" key="5">
    <source>
        <dbReference type="ARBA" id="ARBA00023211"/>
    </source>
</evidence>
<dbReference type="InterPro" id="IPR050337">
    <property type="entry name" value="L-rhamnose_isomerase"/>
</dbReference>
<feature type="domain" description="Xylose isomerase-like TIM barrel" evidence="8">
    <location>
        <begin position="57"/>
        <end position="289"/>
    </location>
</feature>
<keyword evidence="5" id="KW-0464">Manganese</keyword>
<dbReference type="PANTHER" id="PTHR30268:SF0">
    <property type="entry name" value="L-RHAMNOSE ISOMERASE"/>
    <property type="match status" value="1"/>
</dbReference>
<dbReference type="Pfam" id="PF01261">
    <property type="entry name" value="AP_endonuc_2"/>
    <property type="match status" value="1"/>
</dbReference>
<dbReference type="InterPro" id="IPR036237">
    <property type="entry name" value="Xyl_isomerase-like_sf"/>
</dbReference>
<evidence type="ECO:0000256" key="3">
    <source>
        <dbReference type="ARBA" id="ARBA00022490"/>
    </source>
</evidence>
<keyword evidence="6 9" id="KW-0413">Isomerase</keyword>
<dbReference type="PANTHER" id="PTHR30268">
    <property type="entry name" value="L-RHAMNOSE ISOMERASE"/>
    <property type="match status" value="1"/>
</dbReference>
<keyword evidence="10" id="KW-1185">Reference proteome</keyword>
<evidence type="ECO:0000256" key="7">
    <source>
        <dbReference type="ARBA" id="ARBA00023277"/>
    </source>
</evidence>
<organism evidence="9 10">
    <name type="scientific">Nonomuraea salmonea</name>
    <dbReference type="NCBI Taxonomy" id="46181"/>
    <lineage>
        <taxon>Bacteria</taxon>
        <taxon>Bacillati</taxon>
        <taxon>Actinomycetota</taxon>
        <taxon>Actinomycetes</taxon>
        <taxon>Streptosporangiales</taxon>
        <taxon>Streptosporangiaceae</taxon>
        <taxon>Nonomuraea</taxon>
    </lineage>
</organism>
<dbReference type="PROSITE" id="PS51415">
    <property type="entry name" value="XYLOSE_ISOMERASE"/>
    <property type="match status" value="1"/>
</dbReference>
<dbReference type="RefSeq" id="WP_345406285.1">
    <property type="nucleotide sequence ID" value="NZ_BAAAXS010000001.1"/>
</dbReference>
<keyword evidence="7" id="KW-0119">Carbohydrate metabolism</keyword>
<proteinExistence type="predicted"/>
<comment type="caution">
    <text evidence="9">The sequence shown here is derived from an EMBL/GenBank/DDBJ whole genome shotgun (WGS) entry which is preliminary data.</text>
</comment>
<accession>A0ABV5P423</accession>
<keyword evidence="4" id="KW-0479">Metal-binding</keyword>
<evidence type="ECO:0000313" key="10">
    <source>
        <dbReference type="Proteomes" id="UP001589568"/>
    </source>
</evidence>
<keyword evidence="3" id="KW-0963">Cytoplasm</keyword>
<dbReference type="InterPro" id="IPR013022">
    <property type="entry name" value="Xyl_isomerase-like_TIM-brl"/>
</dbReference>
<dbReference type="InterPro" id="IPR001998">
    <property type="entry name" value="Xylose_isomerase"/>
</dbReference>
<dbReference type="GO" id="GO:0016853">
    <property type="term" value="F:isomerase activity"/>
    <property type="evidence" value="ECO:0007669"/>
    <property type="project" value="UniProtKB-KW"/>
</dbReference>
<evidence type="ECO:0000256" key="6">
    <source>
        <dbReference type="ARBA" id="ARBA00023235"/>
    </source>
</evidence>
<reference evidence="9 10" key="1">
    <citation type="submission" date="2024-09" db="EMBL/GenBank/DDBJ databases">
        <authorList>
            <person name="Sun Q."/>
            <person name="Mori K."/>
        </authorList>
    </citation>
    <scope>NUCLEOTIDE SEQUENCE [LARGE SCALE GENOMIC DNA]</scope>
    <source>
        <strain evidence="9 10">JCM 3324</strain>
    </source>
</reference>